<dbReference type="InterPro" id="IPR035899">
    <property type="entry name" value="DBL_dom_sf"/>
</dbReference>
<dbReference type="OMA" id="AYLHFEL"/>
<feature type="domain" description="DH" evidence="3">
    <location>
        <begin position="123"/>
        <end position="206"/>
    </location>
</feature>
<name>S4RH96_PETMA</name>
<dbReference type="GO" id="GO:0035025">
    <property type="term" value="P:positive regulation of Rho protein signal transduction"/>
    <property type="evidence" value="ECO:0007669"/>
    <property type="project" value="TreeGrafter"/>
</dbReference>
<evidence type="ECO:0000313" key="4">
    <source>
        <dbReference type="Ensembl" id="ENSPMAP00000004578.1"/>
    </source>
</evidence>
<comment type="subcellular location">
    <subcellularLocation>
        <location evidence="1">Cytoplasm</location>
    </subcellularLocation>
</comment>
<dbReference type="GeneTree" id="ENSGT00940000158385"/>
<dbReference type="HOGENOM" id="CLU_1334624_0_0_1"/>
<dbReference type="SUPFAM" id="SSF48065">
    <property type="entry name" value="DBL homology domain (DH-domain)"/>
    <property type="match status" value="1"/>
</dbReference>
<dbReference type="PROSITE" id="PS50010">
    <property type="entry name" value="DH_2"/>
    <property type="match status" value="1"/>
</dbReference>
<dbReference type="AlphaFoldDB" id="S4RH96"/>
<dbReference type="GO" id="GO:0005085">
    <property type="term" value="F:guanyl-nucleotide exchange factor activity"/>
    <property type="evidence" value="ECO:0007669"/>
    <property type="project" value="InterPro"/>
</dbReference>
<evidence type="ECO:0000256" key="1">
    <source>
        <dbReference type="ARBA" id="ARBA00004496"/>
    </source>
</evidence>
<protein>
    <recommendedName>
        <fullName evidence="3">DH domain-containing protein</fullName>
    </recommendedName>
</protein>
<sequence length="206" mass="22659">YVAQSLGFFSTIILAVIKIKELPNTVGPGQLEEPSNKRVRPQSRSSFASLISPMRSAARTLGKPLQKAATWLSRTACLPSVVAALPVNAEAGPSAAKRHDGRLWCETFTDAAACQQLSGHELKRQEVIFELFRGEHDLIKDLQVAKKAYHDPMLTLAIMTEEELAQIFGSLDSFIPLHEDLVRRLDGARQGDGSIHHVGPLLLDWV</sequence>
<dbReference type="PANTHER" id="PTHR46006">
    <property type="entry name" value="RHO GUANINE NUCLEOTIDE EXCHANGE FACTOR AT 64C, ISOFORM A"/>
    <property type="match status" value="1"/>
</dbReference>
<dbReference type="PANTHER" id="PTHR46006:SF8">
    <property type="entry name" value="DH DOMAIN-CONTAINING PROTEIN"/>
    <property type="match status" value="1"/>
</dbReference>
<dbReference type="Gene3D" id="1.20.900.10">
    <property type="entry name" value="Dbl homology (DH) domain"/>
    <property type="match status" value="1"/>
</dbReference>
<proteinExistence type="predicted"/>
<reference evidence="4" key="1">
    <citation type="submission" date="2025-08" db="UniProtKB">
        <authorList>
            <consortium name="Ensembl"/>
        </authorList>
    </citation>
    <scope>IDENTIFICATION</scope>
</reference>
<organism evidence="4">
    <name type="scientific">Petromyzon marinus</name>
    <name type="common">Sea lamprey</name>
    <dbReference type="NCBI Taxonomy" id="7757"/>
    <lineage>
        <taxon>Eukaryota</taxon>
        <taxon>Metazoa</taxon>
        <taxon>Chordata</taxon>
        <taxon>Craniata</taxon>
        <taxon>Vertebrata</taxon>
        <taxon>Cyclostomata</taxon>
        <taxon>Hyperoartia</taxon>
        <taxon>Petromyzontiformes</taxon>
        <taxon>Petromyzontidae</taxon>
        <taxon>Petromyzon</taxon>
    </lineage>
</organism>
<evidence type="ECO:0000256" key="2">
    <source>
        <dbReference type="ARBA" id="ARBA00022490"/>
    </source>
</evidence>
<accession>S4RH96</accession>
<dbReference type="STRING" id="7757.ENSPMAP00000004578"/>
<dbReference type="GO" id="GO:0005737">
    <property type="term" value="C:cytoplasm"/>
    <property type="evidence" value="ECO:0007669"/>
    <property type="project" value="UniProtKB-SubCell"/>
</dbReference>
<dbReference type="Ensembl" id="ENSPMAT00000004597.1">
    <property type="protein sequence ID" value="ENSPMAP00000004578.1"/>
    <property type="gene ID" value="ENSPMAG00000004180.1"/>
</dbReference>
<dbReference type="InterPro" id="IPR051480">
    <property type="entry name" value="Endocytic_GEF_Adapter"/>
</dbReference>
<dbReference type="InterPro" id="IPR000219">
    <property type="entry name" value="DH_dom"/>
</dbReference>
<dbReference type="Pfam" id="PF00621">
    <property type="entry name" value="RhoGEF"/>
    <property type="match status" value="1"/>
</dbReference>
<reference evidence="4" key="2">
    <citation type="submission" date="2025-09" db="UniProtKB">
        <authorList>
            <consortium name="Ensembl"/>
        </authorList>
    </citation>
    <scope>IDENTIFICATION</scope>
</reference>
<evidence type="ECO:0000259" key="3">
    <source>
        <dbReference type="PROSITE" id="PS50010"/>
    </source>
</evidence>
<keyword evidence="2" id="KW-0963">Cytoplasm</keyword>